<feature type="coiled-coil region" evidence="1">
    <location>
        <begin position="817"/>
        <end position="844"/>
    </location>
</feature>
<keyword evidence="4" id="KW-1185">Reference proteome</keyword>
<feature type="region of interest" description="Disordered" evidence="2">
    <location>
        <begin position="476"/>
        <end position="502"/>
    </location>
</feature>
<reference evidence="3 4" key="1">
    <citation type="journal article" date="2019" name="Philos. Trans. R. Soc. Lond., B, Biol. Sci.">
        <title>Ant behaviour and brain gene expression of defending hosts depend on the ecological success of the intruding social parasite.</title>
        <authorList>
            <person name="Kaur R."/>
            <person name="Stoldt M."/>
            <person name="Jongepier E."/>
            <person name="Feldmeyer B."/>
            <person name="Menzel F."/>
            <person name="Bornberg-Bauer E."/>
            <person name="Foitzik S."/>
        </authorList>
    </citation>
    <scope>NUCLEOTIDE SEQUENCE [LARGE SCALE GENOMIC DNA]</scope>
    <source>
        <tissue evidence="3">Whole body</tissue>
    </source>
</reference>
<gene>
    <name evidence="3" type="ORF">DBV15_02659</name>
</gene>
<evidence type="ECO:0008006" key="5">
    <source>
        <dbReference type="Google" id="ProtNLM"/>
    </source>
</evidence>
<protein>
    <recommendedName>
        <fullName evidence="5">Monocarboxylate transporter</fullName>
    </recommendedName>
</protein>
<evidence type="ECO:0000313" key="4">
    <source>
        <dbReference type="Proteomes" id="UP000310200"/>
    </source>
</evidence>
<sequence length="912" mass="101379">MRDHYLAQKKKTFAVTSARLASEEPLKSERSMTTHRRNKMRHSSSWPDRALQKVKVRVDPLSRAFTIIPTSRETIYRLEQTAPRSNCLEEVILLDRCAPGGVASVMIKRRLIDERPSINKKPANFSENSSDVNNETKSVKKTGRYFIPRSLSLIETTTTHQNSVIVLEENIVRDRSRCKSDSLVKINDAKTRDMKRDSILRTTSDTDFSKLLSKNLHVEKELKDTGAQLKKKSFAETNAFDVIVNIANERQHTVSIAQTNNSQTGETDEVREKYQTAVSPTSSARHASSPPHIKVVDYDDYVTSVSFSKNDLHACPKCTSEGVLRSQIDPFRFPSQSKKNDDPTMMNARGVRRDKTEARSEKNQSKDIWIGNRLIGEARNVDGKKLEQQGRNNDLSPMRPATDFRKEATLRRHYYPEGGWGYVIVTCSVLVHFIGVGLQLAAPGCWHITAELKFRHPPLHSAGILKIKCSAAVSEENSLDEDDGDEEPEEEESYPHRDDAARTRCCRQQRECNARKISGVESETRSSTESLVSKRASTRESSGDIAKSWSEIELPELLLAHPEILSRMMRCHCFLPQFTACQCRCAQCQYQRRKISSTSSCFARDSVQGVGAKRKDSGNSVSTCQSFLPPSSGRNSAGSLYHGCVDIGDNGATIQRRHSIAAAAGPIPHRRYSDQTYSLRGCKIGRADNRGLSEQPLVDDAIGKCESTTGAANAAEPIIAGNTRPRTFPKAIARATQSITPLYPENSASVDIKDSKNSESRIANESNSDARLVASGKSASAKASLTGRKNSAIPITSKMMRRRFSEQLILEGGLGSVGESENLFDQLVENVEEAEESFTAINARKKITLNKHYYPEGGWGYVIIIITILVHLISHGLQLASGLLMSPAMARFEQTVENSEFNDIMLGKTSCI</sequence>
<dbReference type="STRING" id="300112.A0A4S2KAK3"/>
<feature type="compositionally biased region" description="Basic and acidic residues" evidence="2">
    <location>
        <begin position="493"/>
        <end position="502"/>
    </location>
</feature>
<organism evidence="3 4">
    <name type="scientific">Temnothorax longispinosus</name>
    <dbReference type="NCBI Taxonomy" id="300112"/>
    <lineage>
        <taxon>Eukaryota</taxon>
        <taxon>Metazoa</taxon>
        <taxon>Ecdysozoa</taxon>
        <taxon>Arthropoda</taxon>
        <taxon>Hexapoda</taxon>
        <taxon>Insecta</taxon>
        <taxon>Pterygota</taxon>
        <taxon>Neoptera</taxon>
        <taxon>Endopterygota</taxon>
        <taxon>Hymenoptera</taxon>
        <taxon>Apocrita</taxon>
        <taxon>Aculeata</taxon>
        <taxon>Formicoidea</taxon>
        <taxon>Formicidae</taxon>
        <taxon>Myrmicinae</taxon>
        <taxon>Temnothorax</taxon>
    </lineage>
</organism>
<evidence type="ECO:0000256" key="2">
    <source>
        <dbReference type="SAM" id="MobiDB-lite"/>
    </source>
</evidence>
<evidence type="ECO:0000313" key="3">
    <source>
        <dbReference type="EMBL" id="TGZ45826.1"/>
    </source>
</evidence>
<comment type="caution">
    <text evidence="3">The sequence shown here is derived from an EMBL/GenBank/DDBJ whole genome shotgun (WGS) entry which is preliminary data.</text>
</comment>
<feature type="region of interest" description="Disordered" evidence="2">
    <location>
        <begin position="523"/>
        <end position="545"/>
    </location>
</feature>
<keyword evidence="1" id="KW-0175">Coiled coil</keyword>
<evidence type="ECO:0000256" key="1">
    <source>
        <dbReference type="SAM" id="Coils"/>
    </source>
</evidence>
<proteinExistence type="predicted"/>
<feature type="compositionally biased region" description="Acidic residues" evidence="2">
    <location>
        <begin position="477"/>
        <end position="492"/>
    </location>
</feature>
<feature type="compositionally biased region" description="Basic residues" evidence="2">
    <location>
        <begin position="33"/>
        <end position="42"/>
    </location>
</feature>
<dbReference type="AlphaFoldDB" id="A0A4S2KAK3"/>
<feature type="region of interest" description="Disordered" evidence="2">
    <location>
        <begin position="24"/>
        <end position="47"/>
    </location>
</feature>
<accession>A0A4S2KAK3</accession>
<dbReference type="EMBL" id="QBLH01003046">
    <property type="protein sequence ID" value="TGZ45826.1"/>
    <property type="molecule type" value="Genomic_DNA"/>
</dbReference>
<feature type="region of interest" description="Disordered" evidence="2">
    <location>
        <begin position="332"/>
        <end position="363"/>
    </location>
</feature>
<name>A0A4S2KAK3_9HYME</name>
<feature type="region of interest" description="Disordered" evidence="2">
    <location>
        <begin position="748"/>
        <end position="775"/>
    </location>
</feature>
<feature type="compositionally biased region" description="Basic and acidic residues" evidence="2">
    <location>
        <begin position="351"/>
        <end position="363"/>
    </location>
</feature>
<feature type="compositionally biased region" description="Polar residues" evidence="2">
    <location>
        <begin position="760"/>
        <end position="769"/>
    </location>
</feature>
<dbReference type="Proteomes" id="UP000310200">
    <property type="component" value="Unassembled WGS sequence"/>
</dbReference>